<dbReference type="PANTHER" id="PTHR42721">
    <property type="entry name" value="SUGAR HYDROLASE-RELATED"/>
    <property type="match status" value="1"/>
</dbReference>
<accession>A0A174UPQ1</accession>
<dbReference type="Proteomes" id="UP000095606">
    <property type="component" value="Unassembled WGS sequence"/>
</dbReference>
<dbReference type="GO" id="GO:0008422">
    <property type="term" value="F:beta-glucosidase activity"/>
    <property type="evidence" value="ECO:0007669"/>
    <property type="project" value="UniProtKB-EC"/>
</dbReference>
<keyword evidence="5" id="KW-0326">Glycosidase</keyword>
<dbReference type="Pfam" id="PF07691">
    <property type="entry name" value="PA14"/>
    <property type="match status" value="1"/>
</dbReference>
<keyword evidence="2" id="KW-0732">Signal</keyword>
<dbReference type="SUPFAM" id="SSF52279">
    <property type="entry name" value="Beta-D-glucan exohydrolase, C-terminal domain"/>
    <property type="match status" value="1"/>
</dbReference>
<proteinExistence type="inferred from homology"/>
<dbReference type="Pfam" id="PF00933">
    <property type="entry name" value="Glyco_hydro_3"/>
    <property type="match status" value="1"/>
</dbReference>
<dbReference type="InterPro" id="IPR026891">
    <property type="entry name" value="Fn3-like"/>
</dbReference>
<dbReference type="GO" id="GO:0031222">
    <property type="term" value="P:arabinan catabolic process"/>
    <property type="evidence" value="ECO:0007669"/>
    <property type="project" value="TreeGrafter"/>
</dbReference>
<protein>
    <submittedName>
        <fullName evidence="5">Beta-glucosidase</fullName>
        <ecNumber evidence="5">3.2.1.21</ecNumber>
    </submittedName>
</protein>
<dbReference type="Pfam" id="PF01915">
    <property type="entry name" value="Glyco_hydro_3_C"/>
    <property type="match status" value="1"/>
</dbReference>
<dbReference type="PROSITE" id="PS51820">
    <property type="entry name" value="PA14"/>
    <property type="match status" value="1"/>
</dbReference>
<dbReference type="InterPro" id="IPR037524">
    <property type="entry name" value="PA14/GLEYA"/>
</dbReference>
<evidence type="ECO:0000256" key="2">
    <source>
        <dbReference type="ARBA" id="ARBA00022729"/>
    </source>
</evidence>
<organism evidence="5 6">
    <name type="scientific">Bacteroides faecis</name>
    <dbReference type="NCBI Taxonomy" id="674529"/>
    <lineage>
        <taxon>Bacteria</taxon>
        <taxon>Pseudomonadati</taxon>
        <taxon>Bacteroidota</taxon>
        <taxon>Bacteroidia</taxon>
        <taxon>Bacteroidales</taxon>
        <taxon>Bacteroidaceae</taxon>
        <taxon>Bacteroides</taxon>
    </lineage>
</organism>
<dbReference type="InterPro" id="IPR001764">
    <property type="entry name" value="Glyco_hydro_3_N"/>
</dbReference>
<dbReference type="PRINTS" id="PR00133">
    <property type="entry name" value="GLHYDRLASE3"/>
</dbReference>
<dbReference type="InterPro" id="IPR011658">
    <property type="entry name" value="PA14_dom"/>
</dbReference>
<evidence type="ECO:0000313" key="6">
    <source>
        <dbReference type="Proteomes" id="UP000095606"/>
    </source>
</evidence>
<dbReference type="GO" id="GO:0046556">
    <property type="term" value="F:alpha-L-arabinofuranosidase activity"/>
    <property type="evidence" value="ECO:0007669"/>
    <property type="project" value="TreeGrafter"/>
</dbReference>
<dbReference type="EC" id="3.2.1.21" evidence="5"/>
<name>A0A174UPQ1_9BACE</name>
<keyword evidence="3 5" id="KW-0378">Hydrolase</keyword>
<dbReference type="InterPro" id="IPR002772">
    <property type="entry name" value="Glyco_hydro_3_C"/>
</dbReference>
<dbReference type="InterPro" id="IPR017853">
    <property type="entry name" value="GH"/>
</dbReference>
<dbReference type="NCBIfam" id="NF041776">
    <property type="entry name" value="xylosidase_Xyl3A"/>
    <property type="match status" value="1"/>
</dbReference>
<dbReference type="EMBL" id="CZAE01000032">
    <property type="protein sequence ID" value="CUQ24192.1"/>
    <property type="molecule type" value="Genomic_DNA"/>
</dbReference>
<dbReference type="SMART" id="SM01217">
    <property type="entry name" value="Fn3_like"/>
    <property type="match status" value="1"/>
</dbReference>
<dbReference type="InterPro" id="IPR036881">
    <property type="entry name" value="Glyco_hydro_3_C_sf"/>
</dbReference>
<dbReference type="GO" id="GO:0045493">
    <property type="term" value="P:xylan catabolic process"/>
    <property type="evidence" value="ECO:0007669"/>
    <property type="project" value="InterPro"/>
</dbReference>
<dbReference type="Pfam" id="PF14310">
    <property type="entry name" value="Fn3-like"/>
    <property type="match status" value="1"/>
</dbReference>
<dbReference type="Gene3D" id="3.90.182.10">
    <property type="entry name" value="Toxin - Anthrax Protective Antigen,domain 1"/>
    <property type="match status" value="1"/>
</dbReference>
<evidence type="ECO:0000313" key="5">
    <source>
        <dbReference type="EMBL" id="CUQ24192.1"/>
    </source>
</evidence>
<dbReference type="InterPro" id="IPR013783">
    <property type="entry name" value="Ig-like_fold"/>
</dbReference>
<gene>
    <name evidence="5" type="primary">bglX_6</name>
    <name evidence="5" type="ORF">ERS852461_04682</name>
</gene>
<dbReference type="SMART" id="SM00758">
    <property type="entry name" value="PA14"/>
    <property type="match status" value="1"/>
</dbReference>
<dbReference type="InterPro" id="IPR044993">
    <property type="entry name" value="BXL"/>
</dbReference>
<comment type="similarity">
    <text evidence="1">Belongs to the glycosyl hydrolase 3 family.</text>
</comment>
<dbReference type="PANTHER" id="PTHR42721:SF3">
    <property type="entry name" value="BETA-D-XYLOSIDASE 5-RELATED"/>
    <property type="match status" value="1"/>
</dbReference>
<dbReference type="Gene3D" id="2.60.40.10">
    <property type="entry name" value="Immunoglobulins"/>
    <property type="match status" value="1"/>
</dbReference>
<reference evidence="5 6" key="1">
    <citation type="submission" date="2015-09" db="EMBL/GenBank/DDBJ databases">
        <authorList>
            <consortium name="Pathogen Informatics"/>
        </authorList>
    </citation>
    <scope>NUCLEOTIDE SEQUENCE [LARGE SCALE GENOMIC DNA]</scope>
    <source>
        <strain evidence="5 6">2789STDY5834846</strain>
    </source>
</reference>
<dbReference type="Gene3D" id="3.20.20.300">
    <property type="entry name" value="Glycoside hydrolase, family 3, N-terminal domain"/>
    <property type="match status" value="1"/>
</dbReference>
<evidence type="ECO:0000256" key="1">
    <source>
        <dbReference type="ARBA" id="ARBA00005336"/>
    </source>
</evidence>
<dbReference type="GO" id="GO:0009044">
    <property type="term" value="F:xylan 1,4-beta-xylosidase activity"/>
    <property type="evidence" value="ECO:0007669"/>
    <property type="project" value="InterPro"/>
</dbReference>
<dbReference type="SUPFAM" id="SSF51445">
    <property type="entry name" value="(Trans)glycosidases"/>
    <property type="match status" value="1"/>
</dbReference>
<evidence type="ECO:0000259" key="4">
    <source>
        <dbReference type="PROSITE" id="PS51820"/>
    </source>
</evidence>
<dbReference type="AlphaFoldDB" id="A0A174UPQ1"/>
<sequence length="885" mass="98525">MSYITENYRTDRINKTSTNSDKMKRVLLTLSMSIATLVGTLAQNEPYKNHQLSPKERADDLLGRLTLKEKIGLMQNSSNAVERLGIAPYNWWSEGLHGVARNGLATVFPITMGMASTFDDEAIEKIYTAVSDEGRAKFHDAHRRNRYGCGNEGLTFWNPNVNIFRDPRWGRGQETFGEDPYLTTRMGVSVVKGMQGPADAAYDKTHACAKHYAVHSGPEAKRHSFDVEHLSLRDLWETYLPAFKALVQEADVKEVMCAYQRFEGEPCCDSNRLLTQILRDEWGYKHLVVSDCGAISDFFYKDRHGTHKDAADASASAVINGTDLECGVEYAHLEEAVKRGLITEERINTSLRRLLEARFALGEMDPDSIVAWSKIGIDTVDCDLHRQMALDITRKSMVLLHNNGILPLAKTSTRIAVMGPNAVDSVMQWGNYKGVPSHTYTILEGIRNKVGNVPYEKGCELLENQVFDSYFNEISNKEYHGLTATYWNNMNMSGDVAATEQYTSPVNLSNGGHTVFATGVGLYNFTAIYEGTFCPKKDGNYTLIIEGDDGYRVYVNGSKVIDYWGEHASAKREYTLKATAGQDYKIKIEYMQAGAEALLKFDLGIYRQIPAATVVDKVKDADIVIFVGGISPDLEGEEKHFVNCPGFSGGDRTSIELPQVQRDILKALKKAGKKVVFVNCSGSAVALVPEMESCDAILQAWYPGQAGGLAVADVLFGDFNPSGKLPVTFYKSTDQLPDFEDYSMKNRTYRYMVEAPLFPFGYGLSYTTFDISKGRLNKKSISAGKDLNFKVNVKNTGKCDGAEVIQVYVRKVDDMEGPVKSLRAFRRVPLKAGESCVVSIDLLPATFEFFDPVTNTMRVMPGKYEVMYGNSSDIASENKLSVILR</sequence>
<dbReference type="InterPro" id="IPR054850">
    <property type="entry name" value="Xylosidase_Xyl3A"/>
</dbReference>
<dbReference type="InterPro" id="IPR036962">
    <property type="entry name" value="Glyco_hydro_3_N_sf"/>
</dbReference>
<dbReference type="Gene3D" id="3.40.50.1700">
    <property type="entry name" value="Glycoside hydrolase family 3 C-terminal domain"/>
    <property type="match status" value="1"/>
</dbReference>
<feature type="domain" description="PA14" evidence="4">
    <location>
        <begin position="477"/>
        <end position="619"/>
    </location>
</feature>
<evidence type="ECO:0000256" key="3">
    <source>
        <dbReference type="ARBA" id="ARBA00022801"/>
    </source>
</evidence>